<evidence type="ECO:0000256" key="1">
    <source>
        <dbReference type="SAM" id="MobiDB-lite"/>
    </source>
</evidence>
<reference evidence="2 3" key="1">
    <citation type="journal article" date="2019" name="New Phytol.">
        <title>Comparative genomics reveals unique wood-decay strategies and fruiting body development in the Schizophyllaceae.</title>
        <authorList>
            <person name="Almasi E."/>
            <person name="Sahu N."/>
            <person name="Krizsan K."/>
            <person name="Balint B."/>
            <person name="Kovacs G.M."/>
            <person name="Kiss B."/>
            <person name="Cseklye J."/>
            <person name="Drula E."/>
            <person name="Henrissat B."/>
            <person name="Nagy I."/>
            <person name="Chovatia M."/>
            <person name="Adam C."/>
            <person name="LaButti K."/>
            <person name="Lipzen A."/>
            <person name="Riley R."/>
            <person name="Grigoriev I.V."/>
            <person name="Nagy L.G."/>
        </authorList>
    </citation>
    <scope>NUCLEOTIDE SEQUENCE [LARGE SCALE GENOMIC DNA]</scope>
    <source>
        <strain evidence="2 3">NL-1724</strain>
    </source>
</reference>
<dbReference type="AlphaFoldDB" id="A0A550BWE2"/>
<proteinExistence type="predicted"/>
<name>A0A550BWE2_9AGAR</name>
<feature type="compositionally biased region" description="Low complexity" evidence="1">
    <location>
        <begin position="7"/>
        <end position="22"/>
    </location>
</feature>
<dbReference type="Proteomes" id="UP000320762">
    <property type="component" value="Unassembled WGS sequence"/>
</dbReference>
<evidence type="ECO:0000313" key="2">
    <source>
        <dbReference type="EMBL" id="TRM56857.1"/>
    </source>
</evidence>
<comment type="caution">
    <text evidence="2">The sequence shown here is derived from an EMBL/GenBank/DDBJ whole genome shotgun (WGS) entry which is preliminary data.</text>
</comment>
<dbReference type="EMBL" id="VDMD01000057">
    <property type="protein sequence ID" value="TRM56857.1"/>
    <property type="molecule type" value="Genomic_DNA"/>
</dbReference>
<keyword evidence="3" id="KW-1185">Reference proteome</keyword>
<organism evidence="2 3">
    <name type="scientific">Schizophyllum amplum</name>
    <dbReference type="NCBI Taxonomy" id="97359"/>
    <lineage>
        <taxon>Eukaryota</taxon>
        <taxon>Fungi</taxon>
        <taxon>Dikarya</taxon>
        <taxon>Basidiomycota</taxon>
        <taxon>Agaricomycotina</taxon>
        <taxon>Agaricomycetes</taxon>
        <taxon>Agaricomycetidae</taxon>
        <taxon>Agaricales</taxon>
        <taxon>Schizophyllaceae</taxon>
        <taxon>Schizophyllum</taxon>
    </lineage>
</organism>
<sequence>MPLLPVAGSSLDASGSSLRSLATPPKTSPFISTPSHPPTSGPSRAPLTQPPAIATTFAPKPTPLTAISASPMFLGEDSPRRTGKMKRAVLVDGAGDGSPSSHPRKRPRSDDDVHLSPGERQAMYMQSQGHEEAERSAAKRRRVAGSESRNSPQSVKPDAPLASGSDEAGASFGSAISALDERRLHSVPPVSVKPEVVGTRNLEDDAEIVCT</sequence>
<feature type="region of interest" description="Disordered" evidence="1">
    <location>
        <begin position="1"/>
        <end position="174"/>
    </location>
</feature>
<evidence type="ECO:0000313" key="3">
    <source>
        <dbReference type="Proteomes" id="UP000320762"/>
    </source>
</evidence>
<protein>
    <submittedName>
        <fullName evidence="2">Uncharacterized protein</fullName>
    </submittedName>
</protein>
<gene>
    <name evidence="2" type="ORF">BD626DRAFT_229685</name>
</gene>
<accession>A0A550BWE2</accession>